<keyword evidence="7" id="KW-0809">Transit peptide</keyword>
<dbReference type="GO" id="GO:0016787">
    <property type="term" value="F:hydrolase activity"/>
    <property type="evidence" value="ECO:0007669"/>
    <property type="project" value="UniProtKB-KW"/>
</dbReference>
<organism evidence="12 13">
    <name type="scientific">Cyanidium caldarium</name>
    <name type="common">Red alga</name>
    <dbReference type="NCBI Taxonomy" id="2771"/>
    <lineage>
        <taxon>Eukaryota</taxon>
        <taxon>Rhodophyta</taxon>
        <taxon>Bangiophyceae</taxon>
        <taxon>Cyanidiales</taxon>
        <taxon>Cyanidiaceae</taxon>
        <taxon>Cyanidium</taxon>
    </lineage>
</organism>
<dbReference type="EMBL" id="JANCYW010000005">
    <property type="protein sequence ID" value="KAK4535623.1"/>
    <property type="molecule type" value="Genomic_DNA"/>
</dbReference>
<protein>
    <recommendedName>
        <fullName evidence="2">RNA helicase</fullName>
        <ecNumber evidence="2">3.6.4.13</ecNumber>
    </recommendedName>
</protein>
<dbReference type="CDD" id="cd18805">
    <property type="entry name" value="SF2_C_suv3"/>
    <property type="match status" value="1"/>
</dbReference>
<reference evidence="12 13" key="1">
    <citation type="submission" date="2022-07" db="EMBL/GenBank/DDBJ databases">
        <title>Genome-wide signatures of adaptation to extreme environments.</title>
        <authorList>
            <person name="Cho C.H."/>
            <person name="Yoon H.S."/>
        </authorList>
    </citation>
    <scope>NUCLEOTIDE SEQUENCE [LARGE SCALE GENOMIC DNA]</scope>
    <source>
        <strain evidence="12 13">DBV 063 E5</strain>
    </source>
</reference>
<dbReference type="InterPro" id="IPR022192">
    <property type="entry name" value="SUV3_C"/>
</dbReference>
<dbReference type="GO" id="GO:0005524">
    <property type="term" value="F:ATP binding"/>
    <property type="evidence" value="ECO:0007669"/>
    <property type="project" value="UniProtKB-KW"/>
</dbReference>
<evidence type="ECO:0000256" key="3">
    <source>
        <dbReference type="ARBA" id="ARBA00022741"/>
    </source>
</evidence>
<dbReference type="PANTHER" id="PTHR12131">
    <property type="entry name" value="ATP-DEPENDENT RNA AND DNA HELICASE"/>
    <property type="match status" value="1"/>
</dbReference>
<dbReference type="Pfam" id="PF00271">
    <property type="entry name" value="Helicase_C"/>
    <property type="match status" value="1"/>
</dbReference>
<dbReference type="InterPro" id="IPR050699">
    <property type="entry name" value="RNA-DNA_Helicase"/>
</dbReference>
<dbReference type="PROSITE" id="PS51194">
    <property type="entry name" value="HELICASE_CTER"/>
    <property type="match status" value="1"/>
</dbReference>
<dbReference type="CDD" id="cd17913">
    <property type="entry name" value="DEXQc_Suv3"/>
    <property type="match status" value="1"/>
</dbReference>
<keyword evidence="13" id="KW-1185">Reference proteome</keyword>
<feature type="compositionally biased region" description="Acidic residues" evidence="10">
    <location>
        <begin position="251"/>
        <end position="263"/>
    </location>
</feature>
<evidence type="ECO:0000313" key="12">
    <source>
        <dbReference type="EMBL" id="KAK4535623.1"/>
    </source>
</evidence>
<dbReference type="EC" id="3.6.4.13" evidence="2"/>
<dbReference type="SUPFAM" id="SSF52540">
    <property type="entry name" value="P-loop containing nucleoside triphosphate hydrolases"/>
    <property type="match status" value="1"/>
</dbReference>
<evidence type="ECO:0000259" key="11">
    <source>
        <dbReference type="PROSITE" id="PS51194"/>
    </source>
</evidence>
<feature type="region of interest" description="Disordered" evidence="10">
    <location>
        <begin position="741"/>
        <end position="773"/>
    </location>
</feature>
<evidence type="ECO:0000256" key="9">
    <source>
        <dbReference type="ARBA" id="ARBA00047984"/>
    </source>
</evidence>
<dbReference type="InterPro" id="IPR055206">
    <property type="entry name" value="DEXQc_SUV3"/>
</dbReference>
<keyword evidence="5" id="KW-0347">Helicase</keyword>
<proteinExistence type="predicted"/>
<dbReference type="GO" id="GO:0000965">
    <property type="term" value="P:mitochondrial RNA 3'-end processing"/>
    <property type="evidence" value="ECO:0007669"/>
    <property type="project" value="TreeGrafter"/>
</dbReference>
<dbReference type="Gene3D" id="1.20.272.40">
    <property type="match status" value="1"/>
</dbReference>
<feature type="compositionally biased region" description="Basic residues" evidence="10">
    <location>
        <begin position="751"/>
        <end position="762"/>
    </location>
</feature>
<comment type="caution">
    <text evidence="12">The sequence shown here is derived from an EMBL/GenBank/DDBJ whole genome shotgun (WGS) entry which is preliminary data.</text>
</comment>
<dbReference type="PANTHER" id="PTHR12131:SF1">
    <property type="entry name" value="ATP-DEPENDENT RNA HELICASE SUPV3L1, MITOCHONDRIAL-RELATED"/>
    <property type="match status" value="1"/>
</dbReference>
<evidence type="ECO:0000256" key="5">
    <source>
        <dbReference type="ARBA" id="ARBA00022806"/>
    </source>
</evidence>
<dbReference type="GO" id="GO:0003724">
    <property type="term" value="F:RNA helicase activity"/>
    <property type="evidence" value="ECO:0007669"/>
    <property type="project" value="UniProtKB-EC"/>
</dbReference>
<keyword evidence="4" id="KW-0378">Hydrolase</keyword>
<evidence type="ECO:0000256" key="4">
    <source>
        <dbReference type="ARBA" id="ARBA00022801"/>
    </source>
</evidence>
<dbReference type="SMART" id="SM00490">
    <property type="entry name" value="HELICc"/>
    <property type="match status" value="1"/>
</dbReference>
<comment type="catalytic activity">
    <reaction evidence="9">
        <text>ATP + H2O = ADP + phosphate + H(+)</text>
        <dbReference type="Rhea" id="RHEA:13065"/>
        <dbReference type="ChEBI" id="CHEBI:15377"/>
        <dbReference type="ChEBI" id="CHEBI:15378"/>
        <dbReference type="ChEBI" id="CHEBI:30616"/>
        <dbReference type="ChEBI" id="CHEBI:43474"/>
        <dbReference type="ChEBI" id="CHEBI:456216"/>
        <dbReference type="EC" id="3.6.4.13"/>
    </reaction>
</comment>
<evidence type="ECO:0000256" key="6">
    <source>
        <dbReference type="ARBA" id="ARBA00022840"/>
    </source>
</evidence>
<dbReference type="Gene3D" id="1.20.58.1080">
    <property type="match status" value="1"/>
</dbReference>
<evidence type="ECO:0000256" key="2">
    <source>
        <dbReference type="ARBA" id="ARBA00012552"/>
    </source>
</evidence>
<dbReference type="GO" id="GO:0045025">
    <property type="term" value="C:mitochondrial degradosome"/>
    <property type="evidence" value="ECO:0007669"/>
    <property type="project" value="TreeGrafter"/>
</dbReference>
<dbReference type="Pfam" id="PF12513">
    <property type="entry name" value="SUV3_C"/>
    <property type="match status" value="1"/>
</dbReference>
<evidence type="ECO:0000313" key="13">
    <source>
        <dbReference type="Proteomes" id="UP001301350"/>
    </source>
</evidence>
<keyword evidence="6" id="KW-0067">ATP-binding</keyword>
<name>A0AAV9IUV8_CYACA</name>
<accession>A0AAV9IUV8</accession>
<dbReference type="InterPro" id="IPR027417">
    <property type="entry name" value="P-loop_NTPase"/>
</dbReference>
<dbReference type="InterPro" id="IPR001650">
    <property type="entry name" value="Helicase_C-like"/>
</dbReference>
<dbReference type="Proteomes" id="UP001301350">
    <property type="component" value="Unassembled WGS sequence"/>
</dbReference>
<evidence type="ECO:0000256" key="7">
    <source>
        <dbReference type="ARBA" id="ARBA00022946"/>
    </source>
</evidence>
<comment type="subcellular location">
    <subcellularLocation>
        <location evidence="1">Mitochondrion</location>
    </subcellularLocation>
</comment>
<sequence>MRLASLPALSMLWRQLADRQAPQWLRASSTTARSSVGELRRSRVRRLVRDVSGDLEQRRRLQTDLAAPDDLVSVALQRLSSLRTSRMRQLLLQTENAVVNGESEASPASLQLAVGASPSAPVDLEELAYQTVLRYCRDSLADELRLRSRLASAADMSAPASWFPLARARRRRVIFHAGKTNSGKTYQALQRLMAAESGVYCGPLRLLAWEVYDRLNRGGVPCALLTGQERELPPRSSEEHRSSSSSSQLDREEEDEDDDDGDDDAHPPDTATGQRSAYLDLPGDVRFVSCTVEMADVHRPVQVGVVDEVQMIASRDRGGAWTRAILGLPVEELHLCGCPSAVPIVRQLVEGDCGDSLELRRYERLAPLHAADEAFGEDPAQWARRVQPGDCIVSFSKHDVFRIKSQLERRRRDKLRCAVIYGSLPPETRRQQATLFNEQGSHSVLVATDAVGMGLNLSVRRVIFADLEKYDGVCRRRLSVAEVLQIAGRAGRYGCEHHGDGGGIVTAFRQEDVQRLQSIIYGAGFGANGWPKHVSPERVRRAGLVPTREMMETFASIQRQDEADAGAPSPGLSMPPLSTLYERFEQVAQLDESGKYFVCDLSNAKTISRLLERARVAHTVPFSVRYTASMAPLKVEDSSACEALVRFVELLGLRGTVRLDASGCSWGRYLRRLGRVGASACGARTVAELSDLESLYHVLDLYLWLANRYPEAFVDCERAAQLRAVCADAIEHSLRSSLRLPSRTVAPEPRRMHRKPRKRRGRQHDDDDDDIAEQWLQEAERLGGLPSLPVA</sequence>
<dbReference type="InterPro" id="IPR044774">
    <property type="entry name" value="Suv3_DEXQc"/>
</dbReference>
<dbReference type="Gene3D" id="3.40.50.300">
    <property type="entry name" value="P-loop containing nucleotide triphosphate hydrolases"/>
    <property type="match status" value="2"/>
</dbReference>
<keyword evidence="8" id="KW-0496">Mitochondrion</keyword>
<feature type="region of interest" description="Disordered" evidence="10">
    <location>
        <begin position="227"/>
        <end position="277"/>
    </location>
</feature>
<dbReference type="Pfam" id="PF22527">
    <property type="entry name" value="DEXQc_Suv3"/>
    <property type="match status" value="2"/>
</dbReference>
<evidence type="ECO:0000256" key="1">
    <source>
        <dbReference type="ARBA" id="ARBA00004173"/>
    </source>
</evidence>
<evidence type="ECO:0000256" key="10">
    <source>
        <dbReference type="SAM" id="MobiDB-lite"/>
    </source>
</evidence>
<gene>
    <name evidence="12" type="ORF">CDCA_CDCA05G1648</name>
</gene>
<evidence type="ECO:0000256" key="8">
    <source>
        <dbReference type="ARBA" id="ARBA00023128"/>
    </source>
</evidence>
<dbReference type="AlphaFoldDB" id="A0AAV9IUV8"/>
<feature type="compositionally biased region" description="Basic and acidic residues" evidence="10">
    <location>
        <begin position="228"/>
        <end position="242"/>
    </location>
</feature>
<feature type="domain" description="Helicase C-terminal" evidence="11">
    <location>
        <begin position="378"/>
        <end position="543"/>
    </location>
</feature>
<keyword evidence="3" id="KW-0547">Nucleotide-binding</keyword>